<dbReference type="OrthoDB" id="9766299at2"/>
<feature type="transmembrane region" description="Helical" evidence="7">
    <location>
        <begin position="7"/>
        <end position="28"/>
    </location>
</feature>
<dbReference type="AlphaFoldDB" id="A0A1S6IPU9"/>
<feature type="transmembrane region" description="Helical" evidence="7">
    <location>
        <begin position="34"/>
        <end position="59"/>
    </location>
</feature>
<dbReference type="GO" id="GO:0005886">
    <property type="term" value="C:plasma membrane"/>
    <property type="evidence" value="ECO:0007669"/>
    <property type="project" value="TreeGrafter"/>
</dbReference>
<evidence type="ECO:0000256" key="4">
    <source>
        <dbReference type="ARBA" id="ARBA00022692"/>
    </source>
</evidence>
<keyword evidence="6 7" id="KW-0472">Membrane</keyword>
<accession>A0A1S6IPU9</accession>
<dbReference type="GO" id="GO:0035438">
    <property type="term" value="F:cyclic-di-GMP binding"/>
    <property type="evidence" value="ECO:0007669"/>
    <property type="project" value="InterPro"/>
</dbReference>
<reference evidence="10 11" key="1">
    <citation type="journal article" date="2014" name="Int. J. Syst. Evol. Microbiol.">
        <title>Jeotgalibaca dankookensis gen. nov., sp. nov., a member of the family Carnobacteriaceae, isolated from seujeot (Korean traditional food).</title>
        <authorList>
            <person name="Lee D.G."/>
            <person name="Trujillo M.E."/>
            <person name="Kang H."/>
            <person name="Ahn T.Y."/>
        </authorList>
    </citation>
    <scope>NUCLEOTIDE SEQUENCE [LARGE SCALE GENOMIC DNA]</scope>
    <source>
        <strain evidence="10 11">EX-07</strain>
    </source>
</reference>
<keyword evidence="2 10" id="KW-0328">Glycosyltransferase</keyword>
<evidence type="ECO:0000256" key="7">
    <source>
        <dbReference type="SAM" id="Phobius"/>
    </source>
</evidence>
<sequence length="737" mass="85476">MSLLRRTLYGLTILSLILYLLWRILYTLPLEDSWYAILFGIFLIGSEITSSFTAAILIWSKHKEEPLVKPEISDYQYPHIDVLIVTHNEDIDILYKTLNACKNMIYPDLSKVHIYLADDTNREEVKKLAQKFSVEHIGMEYNKHAKSGNINNALSKIHSPLIATFDADMIPYSNFLIETVPYFVKQKGYKKKLGFVQTPQSFYNPDLFQFNFFSEKSIPNEQDFFSREVNVLNNAHEAAVYTGSNTVLLREAIDKVGGFPTDTITEDFELGALINSQGYRSISTLEPMASGLTPMDIPSMFKQRIRWARGVIRSVHNLKIFTNKNFSLPQKMVFLNSYLYWWSFLRRIIYIMAPIMFTVFNTRVVVADIWQLFIFWLPGYILLHLTMKFTASDIRTQSWGEIQETIFAPYLIVPVFLETIGLSEKQFKVTNKTTLDSSGNILLMLPYLTLLLLSILGFIKFNYNKFGSEILYGSIVSFWLLVHIFNLVFSVLFFLGRPIYRKHERFDRYFPIQFNHNNGPWIKSNTINLSESGLSFHSSTKLCFSKNYSINICIQNNEKQLPMKGVIIREVENETGWIYGVQLDSFGDSEIYNNFLNIVYDGYNNSLARQRDPWITPLDHLVNTLKMHISYLIIRISPEKNKKSIIDSDGKIIINGFQGKIISANYDKIIIQFNDYSGSFDDLFKIELPEYQLQLKRVAIDNDLHVFDIINKENIKENLDLLLTHLSKGGNRINDFN</sequence>
<feature type="transmembrane region" description="Helical" evidence="7">
    <location>
        <begin position="441"/>
        <end position="459"/>
    </location>
</feature>
<dbReference type="Pfam" id="PF07238">
    <property type="entry name" value="PilZ"/>
    <property type="match status" value="1"/>
</dbReference>
<feature type="transmembrane region" description="Helical" evidence="7">
    <location>
        <begin position="471"/>
        <end position="495"/>
    </location>
</feature>
<name>A0A1S6IPU9_9LACT</name>
<dbReference type="Gene3D" id="2.40.10.220">
    <property type="entry name" value="predicted glycosyltransferase like domains"/>
    <property type="match status" value="1"/>
</dbReference>
<dbReference type="PANTHER" id="PTHR43867">
    <property type="entry name" value="CELLULOSE SYNTHASE CATALYTIC SUBUNIT A [UDP-FORMING]"/>
    <property type="match status" value="1"/>
</dbReference>
<proteinExistence type="predicted"/>
<evidence type="ECO:0000256" key="1">
    <source>
        <dbReference type="ARBA" id="ARBA00004141"/>
    </source>
</evidence>
<dbReference type="InterPro" id="IPR050321">
    <property type="entry name" value="Glycosyltr_2/OpgH_subfam"/>
</dbReference>
<dbReference type="Pfam" id="PF13632">
    <property type="entry name" value="Glyco_trans_2_3"/>
    <property type="match status" value="1"/>
</dbReference>
<dbReference type="PANTHER" id="PTHR43867:SF2">
    <property type="entry name" value="CELLULOSE SYNTHASE CATALYTIC SUBUNIT A [UDP-FORMING]"/>
    <property type="match status" value="1"/>
</dbReference>
<comment type="subcellular location">
    <subcellularLocation>
        <location evidence="1">Membrane</location>
        <topology evidence="1">Multi-pass membrane protein</topology>
    </subcellularLocation>
</comment>
<evidence type="ECO:0000256" key="6">
    <source>
        <dbReference type="ARBA" id="ARBA00023136"/>
    </source>
</evidence>
<dbReference type="CDD" id="cd06421">
    <property type="entry name" value="CESA_CelA_like"/>
    <property type="match status" value="1"/>
</dbReference>
<dbReference type="KEGG" id="jda:BW727_101210"/>
<keyword evidence="11" id="KW-1185">Reference proteome</keyword>
<dbReference type="RefSeq" id="WP_062472226.1">
    <property type="nucleotide sequence ID" value="NZ_BBYN01000041.1"/>
</dbReference>
<keyword evidence="4 7" id="KW-0812">Transmembrane</keyword>
<feature type="transmembrane region" description="Helical" evidence="7">
    <location>
        <begin position="369"/>
        <end position="387"/>
    </location>
</feature>
<evidence type="ECO:0000256" key="2">
    <source>
        <dbReference type="ARBA" id="ARBA00022676"/>
    </source>
</evidence>
<evidence type="ECO:0000256" key="5">
    <source>
        <dbReference type="ARBA" id="ARBA00022989"/>
    </source>
</evidence>
<evidence type="ECO:0000259" key="8">
    <source>
        <dbReference type="Pfam" id="PF07238"/>
    </source>
</evidence>
<evidence type="ECO:0000313" key="10">
    <source>
        <dbReference type="EMBL" id="AQS53577.1"/>
    </source>
</evidence>
<dbReference type="InterPro" id="IPR001173">
    <property type="entry name" value="Glyco_trans_2-like"/>
</dbReference>
<dbReference type="EMBL" id="CP019728">
    <property type="protein sequence ID" value="AQS53577.1"/>
    <property type="molecule type" value="Genomic_DNA"/>
</dbReference>
<dbReference type="Gene3D" id="3.90.550.10">
    <property type="entry name" value="Spore Coat Polysaccharide Biosynthesis Protein SpsA, Chain A"/>
    <property type="match status" value="1"/>
</dbReference>
<feature type="domain" description="PilZ" evidence="8">
    <location>
        <begin position="501"/>
        <end position="585"/>
    </location>
</feature>
<dbReference type="InterPro" id="IPR009875">
    <property type="entry name" value="PilZ_domain"/>
</dbReference>
<dbReference type="GO" id="GO:0016760">
    <property type="term" value="F:cellulose synthase (UDP-forming) activity"/>
    <property type="evidence" value="ECO:0007669"/>
    <property type="project" value="UniProtKB-EC"/>
</dbReference>
<dbReference type="STRING" id="708126.BW727_101210"/>
<gene>
    <name evidence="10" type="primary">bcsA</name>
    <name evidence="10" type="ORF">BW727_101210</name>
</gene>
<dbReference type="EC" id="2.4.1.12" evidence="10"/>
<evidence type="ECO:0000313" key="11">
    <source>
        <dbReference type="Proteomes" id="UP000188993"/>
    </source>
</evidence>
<protein>
    <submittedName>
        <fullName evidence="10">Cellulose synthase catalytic subunit [UDP-forming]</fullName>
        <ecNumber evidence="10">2.4.1.12</ecNumber>
    </submittedName>
</protein>
<dbReference type="Proteomes" id="UP000188993">
    <property type="component" value="Chromosome"/>
</dbReference>
<feature type="transmembrane region" description="Helical" evidence="7">
    <location>
        <begin position="338"/>
        <end position="357"/>
    </location>
</feature>
<dbReference type="InterPro" id="IPR029044">
    <property type="entry name" value="Nucleotide-diphossugar_trans"/>
</dbReference>
<evidence type="ECO:0000256" key="3">
    <source>
        <dbReference type="ARBA" id="ARBA00022679"/>
    </source>
</evidence>
<keyword evidence="5 7" id="KW-1133">Transmembrane helix</keyword>
<dbReference type="SUPFAM" id="SSF53448">
    <property type="entry name" value="Nucleotide-diphospho-sugar transferases"/>
    <property type="match status" value="1"/>
</dbReference>
<organism evidence="10 11">
    <name type="scientific">Jeotgalibaca dankookensis</name>
    <dbReference type="NCBI Taxonomy" id="708126"/>
    <lineage>
        <taxon>Bacteria</taxon>
        <taxon>Bacillati</taxon>
        <taxon>Bacillota</taxon>
        <taxon>Bacilli</taxon>
        <taxon>Lactobacillales</taxon>
        <taxon>Carnobacteriaceae</taxon>
        <taxon>Jeotgalibaca</taxon>
    </lineage>
</organism>
<feature type="domain" description="Glycosyltransferase 2-like" evidence="9">
    <location>
        <begin position="162"/>
        <end position="377"/>
    </location>
</feature>
<evidence type="ECO:0000259" key="9">
    <source>
        <dbReference type="Pfam" id="PF13632"/>
    </source>
</evidence>
<keyword evidence="3 10" id="KW-0808">Transferase</keyword>